<keyword evidence="3" id="KW-1185">Reference proteome</keyword>
<evidence type="ECO:0000313" key="3">
    <source>
        <dbReference type="Proteomes" id="UP000233551"/>
    </source>
</evidence>
<reference evidence="2 3" key="1">
    <citation type="submission" date="2017-11" db="EMBL/GenBank/DDBJ databases">
        <title>De-novo sequencing of pomegranate (Punica granatum L.) genome.</title>
        <authorList>
            <person name="Akparov Z."/>
            <person name="Amiraslanov A."/>
            <person name="Hajiyeva S."/>
            <person name="Abbasov M."/>
            <person name="Kaur K."/>
            <person name="Hamwieh A."/>
            <person name="Solovyev V."/>
            <person name="Salamov A."/>
            <person name="Braich B."/>
            <person name="Kosarev P."/>
            <person name="Mahmoud A."/>
            <person name="Hajiyev E."/>
            <person name="Babayeva S."/>
            <person name="Izzatullayeva V."/>
            <person name="Mammadov A."/>
            <person name="Mammadov A."/>
            <person name="Sharifova S."/>
            <person name="Ojaghi J."/>
            <person name="Eynullazada K."/>
            <person name="Bayramov B."/>
            <person name="Abdulazimova A."/>
            <person name="Shahmuradov I."/>
        </authorList>
    </citation>
    <scope>NUCLEOTIDE SEQUENCE [LARGE SCALE GENOMIC DNA]</scope>
    <source>
        <strain evidence="3">cv. AG2017</strain>
        <tissue evidence="2">Leaf</tissue>
    </source>
</reference>
<name>A0A2I0HSL5_PUNGR</name>
<dbReference type="Proteomes" id="UP000233551">
    <property type="component" value="Unassembled WGS sequence"/>
</dbReference>
<dbReference type="EMBL" id="PGOL01005748">
    <property type="protein sequence ID" value="PKI34705.1"/>
    <property type="molecule type" value="Genomic_DNA"/>
</dbReference>
<protein>
    <submittedName>
        <fullName evidence="2">Uncharacterized protein</fullName>
    </submittedName>
</protein>
<organism evidence="2 3">
    <name type="scientific">Punica granatum</name>
    <name type="common">Pomegranate</name>
    <dbReference type="NCBI Taxonomy" id="22663"/>
    <lineage>
        <taxon>Eukaryota</taxon>
        <taxon>Viridiplantae</taxon>
        <taxon>Streptophyta</taxon>
        <taxon>Embryophyta</taxon>
        <taxon>Tracheophyta</taxon>
        <taxon>Spermatophyta</taxon>
        <taxon>Magnoliopsida</taxon>
        <taxon>eudicotyledons</taxon>
        <taxon>Gunneridae</taxon>
        <taxon>Pentapetalae</taxon>
        <taxon>rosids</taxon>
        <taxon>malvids</taxon>
        <taxon>Myrtales</taxon>
        <taxon>Lythraceae</taxon>
        <taxon>Punica</taxon>
    </lineage>
</organism>
<evidence type="ECO:0000313" key="2">
    <source>
        <dbReference type="EMBL" id="PKI34705.1"/>
    </source>
</evidence>
<dbReference type="AlphaFoldDB" id="A0A2I0HSL5"/>
<gene>
    <name evidence="2" type="ORF">CRG98_044907</name>
</gene>
<proteinExistence type="predicted"/>
<evidence type="ECO:0000256" key="1">
    <source>
        <dbReference type="SAM" id="MobiDB-lite"/>
    </source>
</evidence>
<comment type="caution">
    <text evidence="2">The sequence shown here is derived from an EMBL/GenBank/DDBJ whole genome shotgun (WGS) entry which is preliminary data.</text>
</comment>
<feature type="region of interest" description="Disordered" evidence="1">
    <location>
        <begin position="1"/>
        <end position="22"/>
    </location>
</feature>
<feature type="compositionally biased region" description="Low complexity" evidence="1">
    <location>
        <begin position="8"/>
        <end position="18"/>
    </location>
</feature>
<accession>A0A2I0HSL5</accession>
<sequence length="114" mass="12611">MRVPVMTSQQQQNNDSSSLGERSTTIGVLPLFSSRSLFRSRTASTQARIVLPLSSRRGRTSSRNLVTVSDDRRGGGHVCNAMLNLEIQTVRLLLKILAYIQYEGFRVTSLEGGL</sequence>